<dbReference type="Proteomes" id="UP000231878">
    <property type="component" value="Unassembled WGS sequence"/>
</dbReference>
<evidence type="ECO:0000256" key="7">
    <source>
        <dbReference type="SAM" id="SignalP"/>
    </source>
</evidence>
<dbReference type="GeneID" id="93059596"/>
<dbReference type="AlphaFoldDB" id="A0A069AZB1"/>
<name>A0A069AZB1_BURPE</name>
<feature type="domain" description="Cytochrome c" evidence="8">
    <location>
        <begin position="28"/>
        <end position="115"/>
    </location>
</feature>
<evidence type="ECO:0000256" key="1">
    <source>
        <dbReference type="ARBA" id="ARBA00022448"/>
    </source>
</evidence>
<keyword evidence="2 6" id="KW-0349">Heme</keyword>
<reference evidence="9 11" key="1">
    <citation type="submission" date="2014-08" db="EMBL/GenBank/DDBJ databases">
        <authorList>
            <person name="Bunnell A."/>
            <person name="Chain P.S."/>
            <person name="Chertkov O."/>
            <person name="Currie B.J."/>
            <person name="Daligault H.E."/>
            <person name="Davenport K.W."/>
            <person name="Davis C."/>
            <person name="Gleasner C.D."/>
            <person name="Johnson S.L."/>
            <person name="Kaestli M."/>
            <person name="Koren S."/>
            <person name="Kunde Y.A."/>
            <person name="Mayo M."/>
            <person name="McMurry K.K."/>
            <person name="Price E.P."/>
            <person name="Reitenga K.G."/>
            <person name="Robison R."/>
            <person name="Rosovitz M.J."/>
            <person name="Sarovich D.S."/>
            <person name="Teshima H."/>
        </authorList>
    </citation>
    <scope>NUCLEOTIDE SEQUENCE [LARGE SCALE GENOMIC DNA]</scope>
    <source>
        <strain evidence="9 11">MSHR44</strain>
    </source>
</reference>
<evidence type="ECO:0000313" key="9">
    <source>
        <dbReference type="EMBL" id="KGX05266.1"/>
    </source>
</evidence>
<dbReference type="EMBL" id="JQIM01000010">
    <property type="protein sequence ID" value="KGX05266.1"/>
    <property type="molecule type" value="Genomic_DNA"/>
</dbReference>
<sequence length="122" mass="13021">MKKPQTALKTAAALALAAGFAIGTAHAANVAKGKELVESHNCAACHGAKLDNPINAEYPRLAGQHADYLVWAMRQYQMGLTNPLLGRNNAIMQAQVQSLSIADMKDIAAYLESLQGSLVFKK</sequence>
<dbReference type="RefSeq" id="WP_004194773.1">
    <property type="nucleotide sequence ID" value="NZ_AP028071.1"/>
</dbReference>
<evidence type="ECO:0000256" key="3">
    <source>
        <dbReference type="ARBA" id="ARBA00022723"/>
    </source>
</evidence>
<dbReference type="PANTHER" id="PTHR33751:SF9">
    <property type="entry name" value="CYTOCHROME C4"/>
    <property type="match status" value="1"/>
</dbReference>
<evidence type="ECO:0000256" key="6">
    <source>
        <dbReference type="PROSITE-ProRule" id="PRU00433"/>
    </source>
</evidence>
<keyword evidence="4" id="KW-0249">Electron transport</keyword>
<evidence type="ECO:0000259" key="8">
    <source>
        <dbReference type="PROSITE" id="PS51007"/>
    </source>
</evidence>
<reference evidence="10 12" key="2">
    <citation type="submission" date="2017-11" db="EMBL/GenBank/DDBJ databases">
        <title>Molecular characterization of Burkholderia pseudomallei and closely related isolates from Vietnam.</title>
        <authorList>
            <person name="Ustinov D.V."/>
            <person name="Antonov A.S."/>
            <person name="Avdusheva E.F."/>
            <person name="Shpak I.M."/>
            <person name="Zakharova I.B."/>
            <person name="Thi L.A."/>
            <person name="Teteryatnikova N."/>
            <person name="Lopasteyskaya Y.A."/>
            <person name="Kuzyutina J.A."/>
            <person name="Ngo T.N."/>
            <person name="Victorov D.V."/>
        </authorList>
    </citation>
    <scope>NUCLEOTIDE SEQUENCE [LARGE SCALE GENOMIC DNA]</scope>
    <source>
        <strain evidence="10 12">V1512</strain>
    </source>
</reference>
<dbReference type="Pfam" id="PF00034">
    <property type="entry name" value="Cytochrom_C"/>
    <property type="match status" value="1"/>
</dbReference>
<dbReference type="Gene3D" id="1.10.760.10">
    <property type="entry name" value="Cytochrome c-like domain"/>
    <property type="match status" value="1"/>
</dbReference>
<feature type="signal peptide" evidence="7">
    <location>
        <begin position="1"/>
        <end position="27"/>
    </location>
</feature>
<dbReference type="InterPro" id="IPR036909">
    <property type="entry name" value="Cyt_c-like_dom_sf"/>
</dbReference>
<evidence type="ECO:0000313" key="11">
    <source>
        <dbReference type="Proteomes" id="UP000030475"/>
    </source>
</evidence>
<dbReference type="GO" id="GO:0046872">
    <property type="term" value="F:metal ion binding"/>
    <property type="evidence" value="ECO:0007669"/>
    <property type="project" value="UniProtKB-KW"/>
</dbReference>
<dbReference type="SUPFAM" id="SSF46626">
    <property type="entry name" value="Cytochrome c"/>
    <property type="match status" value="1"/>
</dbReference>
<organism evidence="9 11">
    <name type="scientific">Burkholderia pseudomallei</name>
    <name type="common">Pseudomonas pseudomallei</name>
    <dbReference type="NCBI Taxonomy" id="28450"/>
    <lineage>
        <taxon>Bacteria</taxon>
        <taxon>Pseudomonadati</taxon>
        <taxon>Pseudomonadota</taxon>
        <taxon>Betaproteobacteria</taxon>
        <taxon>Burkholderiales</taxon>
        <taxon>Burkholderiaceae</taxon>
        <taxon>Burkholderia</taxon>
        <taxon>pseudomallei group</taxon>
    </lineage>
</organism>
<protein>
    <submittedName>
        <fullName evidence="9 10">Cytochrome c</fullName>
    </submittedName>
</protein>
<evidence type="ECO:0000256" key="2">
    <source>
        <dbReference type="ARBA" id="ARBA00022617"/>
    </source>
</evidence>
<proteinExistence type="predicted"/>
<evidence type="ECO:0000313" key="12">
    <source>
        <dbReference type="Proteomes" id="UP000231878"/>
    </source>
</evidence>
<dbReference type="EMBL" id="PHRB01000037">
    <property type="protein sequence ID" value="PJO63002.1"/>
    <property type="molecule type" value="Genomic_DNA"/>
</dbReference>
<keyword evidence="7" id="KW-0732">Signal</keyword>
<dbReference type="eggNOG" id="COG2863">
    <property type="taxonomic scope" value="Bacteria"/>
</dbReference>
<dbReference type="InterPro" id="IPR009056">
    <property type="entry name" value="Cyt_c-like_dom"/>
</dbReference>
<dbReference type="OrthoDB" id="8777614at2"/>
<feature type="chain" id="PRO_5015027471" evidence="7">
    <location>
        <begin position="28"/>
        <end position="122"/>
    </location>
</feature>
<keyword evidence="5 6" id="KW-0408">Iron</keyword>
<evidence type="ECO:0000313" key="10">
    <source>
        <dbReference type="EMBL" id="PJO63002.1"/>
    </source>
</evidence>
<keyword evidence="1" id="KW-0813">Transport</keyword>
<dbReference type="InterPro" id="IPR050597">
    <property type="entry name" value="Cytochrome_c_Oxidase_Subunit"/>
</dbReference>
<gene>
    <name evidence="10" type="ORF">CWD88_28485</name>
    <name evidence="9" type="ORF">Y036_918</name>
</gene>
<accession>A0A069AZB1</accession>
<dbReference type="PANTHER" id="PTHR33751">
    <property type="entry name" value="CBB3-TYPE CYTOCHROME C OXIDASE SUBUNIT FIXP"/>
    <property type="match status" value="1"/>
</dbReference>
<dbReference type="PROSITE" id="PS51007">
    <property type="entry name" value="CYTC"/>
    <property type="match status" value="1"/>
</dbReference>
<evidence type="ECO:0000256" key="4">
    <source>
        <dbReference type="ARBA" id="ARBA00022982"/>
    </source>
</evidence>
<evidence type="ECO:0000256" key="5">
    <source>
        <dbReference type="ARBA" id="ARBA00023004"/>
    </source>
</evidence>
<dbReference type="KEGG" id="but:X994_1617"/>
<comment type="caution">
    <text evidence="9">The sequence shown here is derived from an EMBL/GenBank/DDBJ whole genome shotgun (WGS) entry which is preliminary data.</text>
</comment>
<dbReference type="GO" id="GO:0009055">
    <property type="term" value="F:electron transfer activity"/>
    <property type="evidence" value="ECO:0007669"/>
    <property type="project" value="InterPro"/>
</dbReference>
<dbReference type="OMA" id="MAGQVNA"/>
<dbReference type="GO" id="GO:0020037">
    <property type="term" value="F:heme binding"/>
    <property type="evidence" value="ECO:0007669"/>
    <property type="project" value="InterPro"/>
</dbReference>
<dbReference type="Proteomes" id="UP000030475">
    <property type="component" value="Unassembled WGS sequence"/>
</dbReference>
<keyword evidence="3 6" id="KW-0479">Metal-binding</keyword>